<evidence type="ECO:0000256" key="5">
    <source>
        <dbReference type="ARBA" id="ARBA00022801"/>
    </source>
</evidence>
<dbReference type="InterPro" id="IPR057739">
    <property type="entry name" value="Glyco_hydro_29_N"/>
</dbReference>
<dbReference type="InterPro" id="IPR017853">
    <property type="entry name" value="GH"/>
</dbReference>
<dbReference type="PANTHER" id="PTHR10030:SF37">
    <property type="entry name" value="ALPHA-L-FUCOSIDASE-RELATED"/>
    <property type="match status" value="1"/>
</dbReference>
<dbReference type="InterPro" id="IPR000933">
    <property type="entry name" value="Glyco_hydro_29"/>
</dbReference>
<dbReference type="Gene3D" id="3.20.20.80">
    <property type="entry name" value="Glycosidases"/>
    <property type="match status" value="1"/>
</dbReference>
<accession>A0A518AR01</accession>
<keyword evidence="5" id="KW-0378">Hydrolase</keyword>
<evidence type="ECO:0000256" key="6">
    <source>
        <dbReference type="ARBA" id="ARBA00023295"/>
    </source>
</evidence>
<dbReference type="GO" id="GO:0016139">
    <property type="term" value="P:glycoside catabolic process"/>
    <property type="evidence" value="ECO:0007669"/>
    <property type="project" value="TreeGrafter"/>
</dbReference>
<dbReference type="PRINTS" id="PR00741">
    <property type="entry name" value="GLHYDRLASE29"/>
</dbReference>
<dbReference type="EMBL" id="CP036278">
    <property type="protein sequence ID" value="QDU57143.1"/>
    <property type="molecule type" value="Genomic_DNA"/>
</dbReference>
<evidence type="ECO:0000256" key="2">
    <source>
        <dbReference type="ARBA" id="ARBA00007951"/>
    </source>
</evidence>
<comment type="similarity">
    <text evidence="2">Belongs to the glycosyl hydrolase 29 family.</text>
</comment>
<dbReference type="GO" id="GO:0005764">
    <property type="term" value="C:lysosome"/>
    <property type="evidence" value="ECO:0007669"/>
    <property type="project" value="TreeGrafter"/>
</dbReference>
<name>A0A518AR01_9BACT</name>
<dbReference type="EC" id="3.2.1.51" evidence="3"/>
<evidence type="ECO:0000256" key="1">
    <source>
        <dbReference type="ARBA" id="ARBA00004071"/>
    </source>
</evidence>
<evidence type="ECO:0000256" key="3">
    <source>
        <dbReference type="ARBA" id="ARBA00012662"/>
    </source>
</evidence>
<gene>
    <name evidence="8" type="ORF">Pan181_33570</name>
</gene>
<evidence type="ECO:0000313" key="9">
    <source>
        <dbReference type="Proteomes" id="UP000315750"/>
    </source>
</evidence>
<evidence type="ECO:0000313" key="8">
    <source>
        <dbReference type="EMBL" id="QDU57143.1"/>
    </source>
</evidence>
<dbReference type="InterPro" id="IPR016286">
    <property type="entry name" value="FUC_metazoa-typ"/>
</dbReference>
<organism evidence="8 9">
    <name type="scientific">Aeoliella mucimassa</name>
    <dbReference type="NCBI Taxonomy" id="2527972"/>
    <lineage>
        <taxon>Bacteria</taxon>
        <taxon>Pseudomonadati</taxon>
        <taxon>Planctomycetota</taxon>
        <taxon>Planctomycetia</taxon>
        <taxon>Pirellulales</taxon>
        <taxon>Lacipirellulaceae</taxon>
        <taxon>Aeoliella</taxon>
    </lineage>
</organism>
<dbReference type="Pfam" id="PF01120">
    <property type="entry name" value="Alpha_L_fucos"/>
    <property type="match status" value="1"/>
</dbReference>
<dbReference type="PANTHER" id="PTHR10030">
    <property type="entry name" value="ALPHA-L-FUCOSIDASE"/>
    <property type="match status" value="1"/>
</dbReference>
<sequence>MASQTVHDDGLLRHHTAEPIDIELPQSFENSSMKRSGILVLFTLMSFSMGWSNSFAQQTATDPTPTLQVSENDFWANRGCSAGDARCQWFRDAKFGAIIHFGVYSELGGYYQGKGPYRPAEQIMGLGERRAVISPDEYLKNVASKFNPTGFDADEWVSQMKQAGMRYVIFTTKHHDGFCMFDTKTTTFDVVDSTPFGRDIVKELAEACRKQDMHLCLYYSIGDWSAKEVMDDQYANYGQYMKAQLKELLTNYGDVDLLWFDNWWYVEDQWSTDTPHARELYNFVRELQPNILVNDRCGIGVESDHGDYGTPENQLKGSLQERYFEVVMTCTADDSWGWMKGADNYRRPDTLVRNLVDSVSKGGDFTLNIGPNDQGEFPRPQQVLLQKIGHWTNANAQAIYGTVPAPEVDLPSGGTAYATKSSNGSQYYLHVQSWPQRSPLKVRLPESFGDNVQVTQLSTGASVEGIETGKVGGHLDVLIPRVEPEDDYFTVIKITK</sequence>
<dbReference type="GO" id="GO:0004560">
    <property type="term" value="F:alpha-L-fucosidase activity"/>
    <property type="evidence" value="ECO:0007669"/>
    <property type="project" value="InterPro"/>
</dbReference>
<reference evidence="8 9" key="1">
    <citation type="submission" date="2019-02" db="EMBL/GenBank/DDBJ databases">
        <title>Deep-cultivation of Planctomycetes and their phenomic and genomic characterization uncovers novel biology.</title>
        <authorList>
            <person name="Wiegand S."/>
            <person name="Jogler M."/>
            <person name="Boedeker C."/>
            <person name="Pinto D."/>
            <person name="Vollmers J."/>
            <person name="Rivas-Marin E."/>
            <person name="Kohn T."/>
            <person name="Peeters S.H."/>
            <person name="Heuer A."/>
            <person name="Rast P."/>
            <person name="Oberbeckmann S."/>
            <person name="Bunk B."/>
            <person name="Jeske O."/>
            <person name="Meyerdierks A."/>
            <person name="Storesund J.E."/>
            <person name="Kallscheuer N."/>
            <person name="Luecker S."/>
            <person name="Lage O.M."/>
            <person name="Pohl T."/>
            <person name="Merkel B.J."/>
            <person name="Hornburger P."/>
            <person name="Mueller R.-W."/>
            <person name="Bruemmer F."/>
            <person name="Labrenz M."/>
            <person name="Spormann A.M."/>
            <person name="Op den Camp H."/>
            <person name="Overmann J."/>
            <person name="Amann R."/>
            <person name="Jetten M.S.M."/>
            <person name="Mascher T."/>
            <person name="Medema M.H."/>
            <person name="Devos D.P."/>
            <person name="Kaster A.-K."/>
            <person name="Ovreas L."/>
            <person name="Rohde M."/>
            <person name="Galperin M.Y."/>
            <person name="Jogler C."/>
        </authorList>
    </citation>
    <scope>NUCLEOTIDE SEQUENCE [LARGE SCALE GENOMIC DNA]</scope>
    <source>
        <strain evidence="8 9">Pan181</strain>
    </source>
</reference>
<dbReference type="GO" id="GO:0006004">
    <property type="term" value="P:fucose metabolic process"/>
    <property type="evidence" value="ECO:0007669"/>
    <property type="project" value="InterPro"/>
</dbReference>
<keyword evidence="4" id="KW-0732">Signal</keyword>
<protein>
    <recommendedName>
        <fullName evidence="3">alpha-L-fucosidase</fullName>
        <ecNumber evidence="3">3.2.1.51</ecNumber>
    </recommendedName>
</protein>
<dbReference type="AlphaFoldDB" id="A0A518AR01"/>
<dbReference type="KEGG" id="amuc:Pan181_33570"/>
<dbReference type="SMART" id="SM00812">
    <property type="entry name" value="Alpha_L_fucos"/>
    <property type="match status" value="1"/>
</dbReference>
<feature type="domain" description="Glycoside hydrolase family 29 N-terminal" evidence="7">
    <location>
        <begin position="87"/>
        <end position="396"/>
    </location>
</feature>
<keyword evidence="9" id="KW-1185">Reference proteome</keyword>
<evidence type="ECO:0000256" key="4">
    <source>
        <dbReference type="ARBA" id="ARBA00022729"/>
    </source>
</evidence>
<evidence type="ECO:0000259" key="7">
    <source>
        <dbReference type="Pfam" id="PF01120"/>
    </source>
</evidence>
<proteinExistence type="inferred from homology"/>
<keyword evidence="6" id="KW-0326">Glycosidase</keyword>
<comment type="function">
    <text evidence="1">Alpha-L-fucosidase is responsible for hydrolyzing the alpha-1,6-linked fucose joined to the reducing-end N-acetylglucosamine of the carbohydrate moieties of glycoproteins.</text>
</comment>
<dbReference type="OrthoDB" id="107551at2"/>
<dbReference type="SUPFAM" id="SSF51445">
    <property type="entry name" value="(Trans)glycosidases"/>
    <property type="match status" value="1"/>
</dbReference>
<dbReference type="Proteomes" id="UP000315750">
    <property type="component" value="Chromosome"/>
</dbReference>